<evidence type="ECO:0000256" key="2">
    <source>
        <dbReference type="ARBA" id="ARBA00022786"/>
    </source>
</evidence>
<dbReference type="AlphaFoldDB" id="A0ABD2NIP4"/>
<dbReference type="InterPro" id="IPR011989">
    <property type="entry name" value="ARM-like"/>
</dbReference>
<dbReference type="Pfam" id="PF25782">
    <property type="entry name" value="TPR_CAND1"/>
    <property type="match status" value="1"/>
</dbReference>
<evidence type="ECO:0000313" key="3">
    <source>
        <dbReference type="EMBL" id="KAL3278587.1"/>
    </source>
</evidence>
<dbReference type="EMBL" id="JABFTP020000124">
    <property type="protein sequence ID" value="KAL3278587.1"/>
    <property type="molecule type" value="Genomic_DNA"/>
</dbReference>
<dbReference type="InterPro" id="IPR039852">
    <property type="entry name" value="CAND1/CAND2"/>
</dbReference>
<dbReference type="Gene3D" id="1.25.10.10">
    <property type="entry name" value="Leucine-rich Repeat Variant"/>
    <property type="match status" value="2"/>
</dbReference>
<dbReference type="Proteomes" id="UP001516400">
    <property type="component" value="Unassembled WGS sequence"/>
</dbReference>
<accession>A0ABD2NIP4</accession>
<proteinExistence type="predicted"/>
<keyword evidence="4" id="KW-1185">Reference proteome</keyword>
<reference evidence="3 4" key="1">
    <citation type="journal article" date="2021" name="BMC Biol.">
        <title>Horizontally acquired antibacterial genes associated with adaptive radiation of ladybird beetles.</title>
        <authorList>
            <person name="Li H.S."/>
            <person name="Tang X.F."/>
            <person name="Huang Y.H."/>
            <person name="Xu Z.Y."/>
            <person name="Chen M.L."/>
            <person name="Du X.Y."/>
            <person name="Qiu B.Y."/>
            <person name="Chen P.T."/>
            <person name="Zhang W."/>
            <person name="Slipinski A."/>
            <person name="Escalona H.E."/>
            <person name="Waterhouse R.M."/>
            <person name="Zwick A."/>
            <person name="Pang H."/>
        </authorList>
    </citation>
    <scope>NUCLEOTIDE SEQUENCE [LARGE SCALE GENOMIC DNA]</scope>
    <source>
        <strain evidence="3">SYSU2018</strain>
    </source>
</reference>
<evidence type="ECO:0000313" key="4">
    <source>
        <dbReference type="Proteomes" id="UP001516400"/>
    </source>
</evidence>
<evidence type="ECO:0000256" key="1">
    <source>
        <dbReference type="ARBA" id="ARBA00022737"/>
    </source>
</evidence>
<name>A0ABD2NIP4_9CUCU</name>
<keyword evidence="2" id="KW-0833">Ubl conjugation pathway</keyword>
<sequence length="133" mass="14587">MLLRELCSVLPGALAAHIGDLIQGILYSLSEKNASSNMKIEALSFIHCLVTTHHPDTFHLYIKAEALNVLQDLVPQLSVLVKSPLLQGSALNALLNFFKAVVECNLPKLTYSHLIQIFLQLINTIGTGQCTIH</sequence>
<keyword evidence="1" id="KW-0677">Repeat</keyword>
<gene>
    <name evidence="3" type="ORF">HHI36_016132</name>
</gene>
<organism evidence="3 4">
    <name type="scientific">Cryptolaemus montrouzieri</name>
    <dbReference type="NCBI Taxonomy" id="559131"/>
    <lineage>
        <taxon>Eukaryota</taxon>
        <taxon>Metazoa</taxon>
        <taxon>Ecdysozoa</taxon>
        <taxon>Arthropoda</taxon>
        <taxon>Hexapoda</taxon>
        <taxon>Insecta</taxon>
        <taxon>Pterygota</taxon>
        <taxon>Neoptera</taxon>
        <taxon>Endopterygota</taxon>
        <taxon>Coleoptera</taxon>
        <taxon>Polyphaga</taxon>
        <taxon>Cucujiformia</taxon>
        <taxon>Coccinelloidea</taxon>
        <taxon>Coccinellidae</taxon>
        <taxon>Scymninae</taxon>
        <taxon>Scymnini</taxon>
        <taxon>Cryptolaemus</taxon>
    </lineage>
</organism>
<protein>
    <submittedName>
        <fullName evidence="3">Uncharacterized protein</fullName>
    </submittedName>
</protein>
<dbReference type="SUPFAM" id="SSF48371">
    <property type="entry name" value="ARM repeat"/>
    <property type="match status" value="1"/>
</dbReference>
<dbReference type="InterPro" id="IPR016024">
    <property type="entry name" value="ARM-type_fold"/>
</dbReference>
<dbReference type="PANTHER" id="PTHR12696">
    <property type="entry name" value="TIP120"/>
    <property type="match status" value="1"/>
</dbReference>
<comment type="caution">
    <text evidence="3">The sequence shown here is derived from an EMBL/GenBank/DDBJ whole genome shotgun (WGS) entry which is preliminary data.</text>
</comment>